<accession>A0ABW2TTV1</accession>
<feature type="transmembrane region" description="Helical" evidence="6">
    <location>
        <begin position="47"/>
        <end position="66"/>
    </location>
</feature>
<evidence type="ECO:0000256" key="4">
    <source>
        <dbReference type="ARBA" id="ARBA00022989"/>
    </source>
</evidence>
<evidence type="ECO:0000313" key="8">
    <source>
        <dbReference type="Proteomes" id="UP001596512"/>
    </source>
</evidence>
<feature type="transmembrane region" description="Helical" evidence="6">
    <location>
        <begin position="124"/>
        <end position="143"/>
    </location>
</feature>
<evidence type="ECO:0000256" key="3">
    <source>
        <dbReference type="ARBA" id="ARBA00022801"/>
    </source>
</evidence>
<evidence type="ECO:0000256" key="5">
    <source>
        <dbReference type="ARBA" id="ARBA00023136"/>
    </source>
</evidence>
<dbReference type="Pfam" id="PF05875">
    <property type="entry name" value="Ceramidase"/>
    <property type="match status" value="1"/>
</dbReference>
<proteinExistence type="predicted"/>
<gene>
    <name evidence="7" type="ORF">ACFQV2_28185</name>
</gene>
<sequence>MPVDAYCERTGPDFWSEPVNALTNVAFLIAAVLAYRHLLRQQSRPPTLVALVVLLIAIGLGSFTFHTVATRWAAVLDTTPILLFMLVYVVSFARHFMGAPWRWAWVAAPVFIGFSIGVNTLVDFGGYVPALLGMVVLAGITAFRRMYTYTRWYLGIAALFAVSLTLRTVDLGVCGWLPVGTHFLWHVLNAAVLYLVIRVAADRAANQLAGIGYPEYTRR</sequence>
<evidence type="ECO:0000256" key="1">
    <source>
        <dbReference type="ARBA" id="ARBA00004141"/>
    </source>
</evidence>
<organism evidence="7 8">
    <name type="scientific">Actinokineospora soli</name>
    <dbReference type="NCBI Taxonomy" id="1048753"/>
    <lineage>
        <taxon>Bacteria</taxon>
        <taxon>Bacillati</taxon>
        <taxon>Actinomycetota</taxon>
        <taxon>Actinomycetes</taxon>
        <taxon>Pseudonocardiales</taxon>
        <taxon>Pseudonocardiaceae</taxon>
        <taxon>Actinokineospora</taxon>
    </lineage>
</organism>
<protein>
    <submittedName>
        <fullName evidence="7">Ceramidase domain-containing protein</fullName>
    </submittedName>
</protein>
<feature type="transmembrane region" description="Helical" evidence="6">
    <location>
        <begin position="175"/>
        <end position="197"/>
    </location>
</feature>
<keyword evidence="8" id="KW-1185">Reference proteome</keyword>
<keyword evidence="2 6" id="KW-0812">Transmembrane</keyword>
<feature type="transmembrane region" description="Helical" evidence="6">
    <location>
        <begin position="152"/>
        <end position="169"/>
    </location>
</feature>
<keyword evidence="4 6" id="KW-1133">Transmembrane helix</keyword>
<dbReference type="InterPro" id="IPR008901">
    <property type="entry name" value="ACER"/>
</dbReference>
<evidence type="ECO:0000256" key="6">
    <source>
        <dbReference type="SAM" id="Phobius"/>
    </source>
</evidence>
<comment type="caution">
    <text evidence="7">The sequence shown here is derived from an EMBL/GenBank/DDBJ whole genome shotgun (WGS) entry which is preliminary data.</text>
</comment>
<dbReference type="EMBL" id="JBHTEY010000004">
    <property type="protein sequence ID" value="MFC7616759.1"/>
    <property type="molecule type" value="Genomic_DNA"/>
</dbReference>
<evidence type="ECO:0000313" key="7">
    <source>
        <dbReference type="EMBL" id="MFC7616759.1"/>
    </source>
</evidence>
<keyword evidence="3" id="KW-0378">Hydrolase</keyword>
<feature type="transmembrane region" description="Helical" evidence="6">
    <location>
        <begin position="18"/>
        <end position="35"/>
    </location>
</feature>
<evidence type="ECO:0000256" key="2">
    <source>
        <dbReference type="ARBA" id="ARBA00022692"/>
    </source>
</evidence>
<dbReference type="Proteomes" id="UP001596512">
    <property type="component" value="Unassembled WGS sequence"/>
</dbReference>
<name>A0ABW2TTV1_9PSEU</name>
<keyword evidence="5 6" id="KW-0472">Membrane</keyword>
<feature type="transmembrane region" description="Helical" evidence="6">
    <location>
        <begin position="100"/>
        <end position="118"/>
    </location>
</feature>
<feature type="transmembrane region" description="Helical" evidence="6">
    <location>
        <begin position="72"/>
        <end position="93"/>
    </location>
</feature>
<comment type="subcellular location">
    <subcellularLocation>
        <location evidence="1">Membrane</location>
        <topology evidence="1">Multi-pass membrane protein</topology>
    </subcellularLocation>
</comment>
<reference evidence="8" key="1">
    <citation type="journal article" date="2019" name="Int. J. Syst. Evol. Microbiol.">
        <title>The Global Catalogue of Microorganisms (GCM) 10K type strain sequencing project: providing services to taxonomists for standard genome sequencing and annotation.</title>
        <authorList>
            <consortium name="The Broad Institute Genomics Platform"/>
            <consortium name="The Broad Institute Genome Sequencing Center for Infectious Disease"/>
            <person name="Wu L."/>
            <person name="Ma J."/>
        </authorList>
    </citation>
    <scope>NUCLEOTIDE SEQUENCE [LARGE SCALE GENOMIC DNA]</scope>
    <source>
        <strain evidence="8">JCM 17695</strain>
    </source>
</reference>